<sequence>MLGLGLLTGSAVLDINLILALCWTLWTVQTYRRLSHIPGPRPWGFSVLPLFRLHQQGNIYHGLGKLCGQYGPLVRIAPNTVLTSDADLVRRMNAPRSPYTRAEWYVAMRLVPGEDNVLSVLDDKEHDERRKKMAAGYAGKENTTLERDLDDCILDLCRLIGGRYAIESKTEKSQSKPMDLARKIQFLTSDIMSKISLDAKFHDLRDDNDNYGYINEIETMFPKIFCTSCIPRVIQSCTDIGLMKMFKPQAPARLGFGKILAITREQVGKRFDAEKNVIDNKQDMLGSFLRHGLTREEAEQESVMQL</sequence>
<evidence type="ECO:0000313" key="1">
    <source>
        <dbReference type="EMBL" id="KAK5949522.1"/>
    </source>
</evidence>
<comment type="caution">
    <text evidence="1">The sequence shown here is derived from an EMBL/GenBank/DDBJ whole genome shotgun (WGS) entry which is preliminary data.</text>
</comment>
<dbReference type="SUPFAM" id="SSF48264">
    <property type="entry name" value="Cytochrome P450"/>
    <property type="match status" value="1"/>
</dbReference>
<keyword evidence="2" id="KW-1185">Reference proteome</keyword>
<dbReference type="Proteomes" id="UP001316803">
    <property type="component" value="Unassembled WGS sequence"/>
</dbReference>
<dbReference type="GO" id="GO:0005506">
    <property type="term" value="F:iron ion binding"/>
    <property type="evidence" value="ECO:0007669"/>
    <property type="project" value="InterPro"/>
</dbReference>
<dbReference type="InterPro" id="IPR050121">
    <property type="entry name" value="Cytochrome_P450_monoxygenase"/>
</dbReference>
<accession>A0AAN8IIX3</accession>
<dbReference type="InterPro" id="IPR036396">
    <property type="entry name" value="Cyt_P450_sf"/>
</dbReference>
<dbReference type="AlphaFoldDB" id="A0AAN8IIX3"/>
<dbReference type="PANTHER" id="PTHR24305">
    <property type="entry name" value="CYTOCHROME P450"/>
    <property type="match status" value="1"/>
</dbReference>
<dbReference type="Gene3D" id="1.10.630.10">
    <property type="entry name" value="Cytochrome P450"/>
    <property type="match status" value="1"/>
</dbReference>
<dbReference type="PANTHER" id="PTHR24305:SF168">
    <property type="entry name" value="P450, PUTATIVE (EUROFUNG)-RELATED"/>
    <property type="match status" value="1"/>
</dbReference>
<dbReference type="EMBL" id="JAKLMC020000035">
    <property type="protein sequence ID" value="KAK5949522.1"/>
    <property type="molecule type" value="Genomic_DNA"/>
</dbReference>
<name>A0AAN8IIX3_9EURO</name>
<dbReference type="GO" id="GO:0016705">
    <property type="term" value="F:oxidoreductase activity, acting on paired donors, with incorporation or reduction of molecular oxygen"/>
    <property type="evidence" value="ECO:0007669"/>
    <property type="project" value="InterPro"/>
</dbReference>
<evidence type="ECO:0000313" key="2">
    <source>
        <dbReference type="Proteomes" id="UP001316803"/>
    </source>
</evidence>
<dbReference type="GO" id="GO:0020037">
    <property type="term" value="F:heme binding"/>
    <property type="evidence" value="ECO:0007669"/>
    <property type="project" value="InterPro"/>
</dbReference>
<dbReference type="GO" id="GO:0004497">
    <property type="term" value="F:monooxygenase activity"/>
    <property type="evidence" value="ECO:0007669"/>
    <property type="project" value="InterPro"/>
</dbReference>
<proteinExistence type="predicted"/>
<evidence type="ECO:0008006" key="3">
    <source>
        <dbReference type="Google" id="ProtNLM"/>
    </source>
</evidence>
<protein>
    <recommendedName>
        <fullName evidence="3">Cytochrome P450</fullName>
    </recommendedName>
</protein>
<organism evidence="1 2">
    <name type="scientific">Knufia fluminis</name>
    <dbReference type="NCBI Taxonomy" id="191047"/>
    <lineage>
        <taxon>Eukaryota</taxon>
        <taxon>Fungi</taxon>
        <taxon>Dikarya</taxon>
        <taxon>Ascomycota</taxon>
        <taxon>Pezizomycotina</taxon>
        <taxon>Eurotiomycetes</taxon>
        <taxon>Chaetothyriomycetidae</taxon>
        <taxon>Chaetothyriales</taxon>
        <taxon>Trichomeriaceae</taxon>
        <taxon>Knufia</taxon>
    </lineage>
</organism>
<reference evidence="1 2" key="1">
    <citation type="submission" date="2022-12" db="EMBL/GenBank/DDBJ databases">
        <title>Genomic features and morphological characterization of a novel Knufia sp. strain isolated from spacecraft assembly facility.</title>
        <authorList>
            <person name="Teixeira M."/>
            <person name="Chander A.M."/>
            <person name="Stajich J.E."/>
            <person name="Venkateswaran K."/>
        </authorList>
    </citation>
    <scope>NUCLEOTIDE SEQUENCE [LARGE SCALE GENOMIC DNA]</scope>
    <source>
        <strain evidence="1 2">FJI-L2-BK-P2</strain>
    </source>
</reference>
<gene>
    <name evidence="1" type="ORF">OHC33_009515</name>
</gene>